<gene>
    <name evidence="1" type="ORF">HF838_15035</name>
</gene>
<evidence type="ECO:0000313" key="2">
    <source>
        <dbReference type="Proteomes" id="UP000561326"/>
    </source>
</evidence>
<name>A0A848CUW5_ANEAE</name>
<dbReference type="AlphaFoldDB" id="A0A848CUW5"/>
<dbReference type="EMBL" id="JABAGO010000030">
    <property type="protein sequence ID" value="NME99553.1"/>
    <property type="molecule type" value="Genomic_DNA"/>
</dbReference>
<proteinExistence type="predicted"/>
<evidence type="ECO:0000313" key="1">
    <source>
        <dbReference type="EMBL" id="NME99553.1"/>
    </source>
</evidence>
<comment type="caution">
    <text evidence="1">The sequence shown here is derived from an EMBL/GenBank/DDBJ whole genome shotgun (WGS) entry which is preliminary data.</text>
</comment>
<reference evidence="1 2" key="1">
    <citation type="submission" date="2020-04" db="EMBL/GenBank/DDBJ databases">
        <authorList>
            <person name="Hitch T.C.A."/>
            <person name="Wylensek D."/>
            <person name="Clavel T."/>
        </authorList>
    </citation>
    <scope>NUCLEOTIDE SEQUENCE [LARGE SCALE GENOMIC DNA]</scope>
    <source>
        <strain evidence="1 2">WB01_D5_05</strain>
    </source>
</reference>
<dbReference type="RefSeq" id="WP_168975672.1">
    <property type="nucleotide sequence ID" value="NZ_CAMJCG010000074.1"/>
</dbReference>
<accession>A0A848CUW5</accession>
<protein>
    <submittedName>
        <fullName evidence="1">Uncharacterized protein</fullName>
    </submittedName>
</protein>
<organism evidence="1 2">
    <name type="scientific">Aneurinibacillus aneurinilyticus</name>
    <name type="common">Bacillus aneurinolyticus</name>
    <dbReference type="NCBI Taxonomy" id="1391"/>
    <lineage>
        <taxon>Bacteria</taxon>
        <taxon>Bacillati</taxon>
        <taxon>Bacillota</taxon>
        <taxon>Bacilli</taxon>
        <taxon>Bacillales</taxon>
        <taxon>Paenibacillaceae</taxon>
        <taxon>Aneurinibacillus group</taxon>
        <taxon>Aneurinibacillus</taxon>
    </lineage>
</organism>
<dbReference type="Proteomes" id="UP000561326">
    <property type="component" value="Unassembled WGS sequence"/>
</dbReference>
<sequence length="82" mass="9410">MKQHPIIDGEVRESKNGLALVVGIWQDKDGQIRITSKDKFITSVNNKEGSVRCHENLYNHLKSLLVEHGKWENKLEIGNKDE</sequence>